<gene>
    <name evidence="1" type="ORF">DFR42_101359</name>
</gene>
<proteinExistence type="predicted"/>
<dbReference type="EMBL" id="QJKB01000001">
    <property type="protein sequence ID" value="PXX46783.1"/>
    <property type="molecule type" value="Genomic_DNA"/>
</dbReference>
<protein>
    <recommendedName>
        <fullName evidence="3">CdiI immunity protein domain-containing protein</fullName>
    </recommendedName>
</protein>
<reference evidence="1 2" key="1">
    <citation type="submission" date="2018-05" db="EMBL/GenBank/DDBJ databases">
        <title>Genomic Encyclopedia of Type Strains, Phase IV (KMG-IV): sequencing the most valuable type-strain genomes for metagenomic binning, comparative biology and taxonomic classification.</title>
        <authorList>
            <person name="Goeker M."/>
        </authorList>
    </citation>
    <scope>NUCLEOTIDE SEQUENCE [LARGE SCALE GENOMIC DNA]</scope>
    <source>
        <strain evidence="1 2">DSM 19792</strain>
    </source>
</reference>
<dbReference type="Proteomes" id="UP000247792">
    <property type="component" value="Unassembled WGS sequence"/>
</dbReference>
<keyword evidence="2" id="KW-1185">Reference proteome</keyword>
<evidence type="ECO:0008006" key="3">
    <source>
        <dbReference type="Google" id="ProtNLM"/>
    </source>
</evidence>
<organism evidence="1 2">
    <name type="scientific">Undibacterium pigrum</name>
    <dbReference type="NCBI Taxonomy" id="401470"/>
    <lineage>
        <taxon>Bacteria</taxon>
        <taxon>Pseudomonadati</taxon>
        <taxon>Pseudomonadota</taxon>
        <taxon>Betaproteobacteria</taxon>
        <taxon>Burkholderiales</taxon>
        <taxon>Oxalobacteraceae</taxon>
        <taxon>Undibacterium</taxon>
    </lineage>
</organism>
<evidence type="ECO:0000313" key="2">
    <source>
        <dbReference type="Proteomes" id="UP000247792"/>
    </source>
</evidence>
<comment type="caution">
    <text evidence="1">The sequence shown here is derived from an EMBL/GenBank/DDBJ whole genome shotgun (WGS) entry which is preliminary data.</text>
</comment>
<dbReference type="AlphaFoldDB" id="A0A318JHD8"/>
<accession>A0A318JHD8</accession>
<evidence type="ECO:0000313" key="1">
    <source>
        <dbReference type="EMBL" id="PXX46783.1"/>
    </source>
</evidence>
<dbReference type="RefSeq" id="WP_110253233.1">
    <property type="nucleotide sequence ID" value="NZ_QJKB01000001.1"/>
</dbReference>
<sequence length="116" mass="13565">MKNKNSKDDMLYTVEIFLDCIGPEASLGKAAWDDIASLDLTKLNEIHYLVKQYVLPEYLAHSESFKIQYLKYLEQLLADDSVAWETIHMDEYSCIENVPPRLFFSIFHDEIKKSLE</sequence>
<name>A0A318JHD8_9BURK</name>